<dbReference type="SUPFAM" id="SSF51735">
    <property type="entry name" value="NAD(P)-binding Rossmann-fold domains"/>
    <property type="match status" value="1"/>
</dbReference>
<dbReference type="PANTHER" id="PTHR43157:SF31">
    <property type="entry name" value="PHOSPHATIDYLINOSITOL-GLYCAN BIOSYNTHESIS CLASS F PROTEIN"/>
    <property type="match status" value="1"/>
</dbReference>
<keyword evidence="3" id="KW-1185">Reference proteome</keyword>
<dbReference type="Pfam" id="PF00106">
    <property type="entry name" value="adh_short"/>
    <property type="match status" value="1"/>
</dbReference>
<protein>
    <submittedName>
        <fullName evidence="2">Uncharacterized protein</fullName>
    </submittedName>
</protein>
<reference evidence="2" key="1">
    <citation type="submission" date="2022-11" db="UniProtKB">
        <authorList>
            <consortium name="EnsemblMetazoa"/>
        </authorList>
    </citation>
    <scope>IDENTIFICATION</scope>
</reference>
<evidence type="ECO:0000313" key="3">
    <source>
        <dbReference type="Proteomes" id="UP000887568"/>
    </source>
</evidence>
<evidence type="ECO:0000256" key="1">
    <source>
        <dbReference type="ARBA" id="ARBA00023002"/>
    </source>
</evidence>
<dbReference type="PANTHER" id="PTHR43157">
    <property type="entry name" value="PHOSPHATIDYLINOSITOL-GLYCAN BIOSYNTHESIS CLASS F PROTEIN-RELATED"/>
    <property type="match status" value="1"/>
</dbReference>
<accession>A0A914B2Q0</accession>
<dbReference type="Proteomes" id="UP000887568">
    <property type="component" value="Unplaced"/>
</dbReference>
<dbReference type="Gene3D" id="3.40.50.720">
    <property type="entry name" value="NAD(P)-binding Rossmann-like Domain"/>
    <property type="match status" value="1"/>
</dbReference>
<proteinExistence type="predicted"/>
<dbReference type="RefSeq" id="XP_038070188.1">
    <property type="nucleotide sequence ID" value="XM_038214260.1"/>
</dbReference>
<dbReference type="InterPro" id="IPR002347">
    <property type="entry name" value="SDR_fam"/>
</dbReference>
<name>A0A914B2Q0_PATMI</name>
<dbReference type="GO" id="GO:0016491">
    <property type="term" value="F:oxidoreductase activity"/>
    <property type="evidence" value="ECO:0007669"/>
    <property type="project" value="UniProtKB-KW"/>
</dbReference>
<dbReference type="AlphaFoldDB" id="A0A914B2Q0"/>
<organism evidence="2 3">
    <name type="scientific">Patiria miniata</name>
    <name type="common">Bat star</name>
    <name type="synonym">Asterina miniata</name>
    <dbReference type="NCBI Taxonomy" id="46514"/>
    <lineage>
        <taxon>Eukaryota</taxon>
        <taxon>Metazoa</taxon>
        <taxon>Echinodermata</taxon>
        <taxon>Eleutherozoa</taxon>
        <taxon>Asterozoa</taxon>
        <taxon>Asteroidea</taxon>
        <taxon>Valvatacea</taxon>
        <taxon>Valvatida</taxon>
        <taxon>Asterinidae</taxon>
        <taxon>Patiria</taxon>
    </lineage>
</organism>
<dbReference type="InterPro" id="IPR036291">
    <property type="entry name" value="NAD(P)-bd_dom_sf"/>
</dbReference>
<dbReference type="PRINTS" id="PR00081">
    <property type="entry name" value="GDHRDH"/>
</dbReference>
<keyword evidence="1" id="KW-0560">Oxidoreductase</keyword>
<dbReference type="GeneID" id="119739329"/>
<sequence length="284" mass="31319">MYPSSMLGRVFLVTGASDGIGKYTALRLAQTGATVLMHGRKTNKLPQAVNEISQKTGNRWLEAYPADLSSLSQVRALSEEIHRKHGRLDVLVNNAGVFMPTRTETEDGYEMTLAVNVLAPFLLTSLLMDLLRCGKSSRIVHVTSYSHTQCTALNLDDLTTKVNYGDGRPAYVLSKMCEVLFTYKMAELFKSIGDHNITVNCVDPGMVNTSMLIKARGGLIGMPVENSDFVLRAASDPALDGVTGKYFEDNKDTKSADISYDKTLQDNLWNVLRVLTGTVCLYYQ</sequence>
<evidence type="ECO:0000313" key="2">
    <source>
        <dbReference type="EnsemblMetazoa" id="XP_038070188.1"/>
    </source>
</evidence>
<dbReference type="EnsemblMetazoa" id="XM_038214260.1">
    <property type="protein sequence ID" value="XP_038070188.1"/>
    <property type="gene ID" value="LOC119739329"/>
</dbReference>
<dbReference type="OrthoDB" id="191139at2759"/>